<comment type="caution">
    <text evidence="4">The sequence shown here is derived from an EMBL/GenBank/DDBJ whole genome shotgun (WGS) entry which is preliminary data.</text>
</comment>
<dbReference type="OrthoDB" id="9810918at2"/>
<feature type="domain" description="TPM" evidence="3">
    <location>
        <begin position="38"/>
        <end position="160"/>
    </location>
</feature>
<dbReference type="AlphaFoldDB" id="A0A4Y9J993"/>
<dbReference type="Gene3D" id="3.10.310.50">
    <property type="match status" value="1"/>
</dbReference>
<evidence type="ECO:0000313" key="4">
    <source>
        <dbReference type="EMBL" id="TFU97091.1"/>
    </source>
</evidence>
<feature type="compositionally biased region" description="Low complexity" evidence="1">
    <location>
        <begin position="231"/>
        <end position="241"/>
    </location>
</feature>
<dbReference type="EMBL" id="SPPD01000016">
    <property type="protein sequence ID" value="TFU97091.1"/>
    <property type="molecule type" value="Genomic_DNA"/>
</dbReference>
<feature type="compositionally biased region" description="Gly residues" evidence="1">
    <location>
        <begin position="242"/>
        <end position="263"/>
    </location>
</feature>
<evidence type="ECO:0000256" key="1">
    <source>
        <dbReference type="SAM" id="MobiDB-lite"/>
    </source>
</evidence>
<sequence length="263" mass="28372">MKEGLRWIVGLLLVPLMLLMVSAPVSAQVPDRPRDSTVLDETNSLSQDTIQAINSENRSWKSTSEQLQVGVYLTTQLSDDIESLANEVFRKWQVGFAGTNNGVLVIIALEDRKFRIETSDNAATVLTDVESRRILEDARSFFREGDYDGGVRYIVDAIGDRFYGTDRAQVRMEEFEEEHGNDEPIYFLLPPLIVVIVMVILSKGGGRGGRGGRGGGRDALLWLLLNSSTSSNNTHSHSSGSSGFGGGGWSGGGGGGGGASSGW</sequence>
<name>A0A4Y9J993_9STRE</name>
<dbReference type="STRING" id="1432788.BU202_03215"/>
<dbReference type="Proteomes" id="UP000297253">
    <property type="component" value="Unassembled WGS sequence"/>
</dbReference>
<dbReference type="PANTHER" id="PTHR30373:SF2">
    <property type="entry name" value="UPF0603 PROTEIN YGCG"/>
    <property type="match status" value="1"/>
</dbReference>
<feature type="signal peptide" evidence="2">
    <location>
        <begin position="1"/>
        <end position="27"/>
    </location>
</feature>
<dbReference type="InterPro" id="IPR007621">
    <property type="entry name" value="TPM_dom"/>
</dbReference>
<dbReference type="PANTHER" id="PTHR30373">
    <property type="entry name" value="UPF0603 PROTEIN YGCG"/>
    <property type="match status" value="1"/>
</dbReference>
<keyword evidence="2" id="KW-0732">Signal</keyword>
<dbReference type="Pfam" id="PF04536">
    <property type="entry name" value="TPM_phosphatase"/>
    <property type="match status" value="1"/>
</dbReference>
<protein>
    <submittedName>
        <fullName evidence="4">TPM domain-containing protein</fullName>
    </submittedName>
</protein>
<accession>A0A4Y9J993</accession>
<organism evidence="4 5">
    <name type="scientific">Streptococcus cuniculi</name>
    <dbReference type="NCBI Taxonomy" id="1432788"/>
    <lineage>
        <taxon>Bacteria</taxon>
        <taxon>Bacillati</taxon>
        <taxon>Bacillota</taxon>
        <taxon>Bacilli</taxon>
        <taxon>Lactobacillales</taxon>
        <taxon>Streptococcaceae</taxon>
        <taxon>Streptococcus</taxon>
    </lineage>
</organism>
<evidence type="ECO:0000313" key="5">
    <source>
        <dbReference type="Proteomes" id="UP000297253"/>
    </source>
</evidence>
<feature type="chain" id="PRO_5021310327" evidence="2">
    <location>
        <begin position="28"/>
        <end position="263"/>
    </location>
</feature>
<evidence type="ECO:0000259" key="3">
    <source>
        <dbReference type="Pfam" id="PF04536"/>
    </source>
</evidence>
<proteinExistence type="predicted"/>
<gene>
    <name evidence="4" type="ORF">E4T82_09420</name>
</gene>
<feature type="region of interest" description="Disordered" evidence="1">
    <location>
        <begin position="231"/>
        <end position="263"/>
    </location>
</feature>
<dbReference type="RefSeq" id="WP_135182579.1">
    <property type="nucleotide sequence ID" value="NZ_JADGKZ010000016.1"/>
</dbReference>
<evidence type="ECO:0000256" key="2">
    <source>
        <dbReference type="SAM" id="SignalP"/>
    </source>
</evidence>
<reference evidence="4 5" key="1">
    <citation type="submission" date="2019-03" db="EMBL/GenBank/DDBJ databases">
        <title>Diversity of the mouse oral microbiome.</title>
        <authorList>
            <person name="Joseph S."/>
            <person name="Aduse-Opoku J."/>
            <person name="Curtis M."/>
            <person name="Wade W."/>
            <person name="Hashim A."/>
        </authorList>
    </citation>
    <scope>NUCLEOTIDE SEQUENCE [LARGE SCALE GENOMIC DNA]</scope>
    <source>
        <strain evidence="4 5">WM131</strain>
    </source>
</reference>